<dbReference type="Proteomes" id="UP000276834">
    <property type="component" value="Unassembled WGS sequence"/>
</dbReference>
<feature type="compositionally biased region" description="Pro residues" evidence="1">
    <location>
        <begin position="25"/>
        <end position="45"/>
    </location>
</feature>
<organism evidence="2 3">
    <name type="scientific">Chloebia gouldiae</name>
    <name type="common">Gouldian finch</name>
    <name type="synonym">Erythrura gouldiae</name>
    <dbReference type="NCBI Taxonomy" id="44316"/>
    <lineage>
        <taxon>Eukaryota</taxon>
        <taxon>Metazoa</taxon>
        <taxon>Chordata</taxon>
        <taxon>Craniata</taxon>
        <taxon>Vertebrata</taxon>
        <taxon>Euteleostomi</taxon>
        <taxon>Archelosauria</taxon>
        <taxon>Archosauria</taxon>
        <taxon>Dinosauria</taxon>
        <taxon>Saurischia</taxon>
        <taxon>Theropoda</taxon>
        <taxon>Coelurosauria</taxon>
        <taxon>Aves</taxon>
        <taxon>Neognathae</taxon>
        <taxon>Neoaves</taxon>
        <taxon>Telluraves</taxon>
        <taxon>Australaves</taxon>
        <taxon>Passeriformes</taxon>
        <taxon>Passeroidea</taxon>
        <taxon>Passeridae</taxon>
        <taxon>Chloebia</taxon>
    </lineage>
</organism>
<dbReference type="AlphaFoldDB" id="A0A3L8T126"/>
<protein>
    <submittedName>
        <fullName evidence="2">Uncharacterized protein</fullName>
    </submittedName>
</protein>
<accession>A0A3L8T126</accession>
<comment type="caution">
    <text evidence="2">The sequence shown here is derived from an EMBL/GenBank/DDBJ whole genome shotgun (WGS) entry which is preliminary data.</text>
</comment>
<reference evidence="2 3" key="1">
    <citation type="journal article" date="2018" name="Proc. R. Soc. B">
        <title>A non-coding region near Follistatin controls head colour polymorphism in the Gouldian finch.</title>
        <authorList>
            <person name="Toomey M.B."/>
            <person name="Marques C.I."/>
            <person name="Andrade P."/>
            <person name="Araujo P.M."/>
            <person name="Sabatino S."/>
            <person name="Gazda M.A."/>
            <person name="Afonso S."/>
            <person name="Lopes R.J."/>
            <person name="Corbo J.C."/>
            <person name="Carneiro M."/>
        </authorList>
    </citation>
    <scope>NUCLEOTIDE SEQUENCE [LARGE SCALE GENOMIC DNA]</scope>
    <source>
        <strain evidence="2">Red01</strain>
        <tissue evidence="2">Muscle</tissue>
    </source>
</reference>
<evidence type="ECO:0000256" key="1">
    <source>
        <dbReference type="SAM" id="MobiDB-lite"/>
    </source>
</evidence>
<gene>
    <name evidence="2" type="ORF">DV515_00000864</name>
</gene>
<evidence type="ECO:0000313" key="2">
    <source>
        <dbReference type="EMBL" id="RLW12291.1"/>
    </source>
</evidence>
<evidence type="ECO:0000313" key="3">
    <source>
        <dbReference type="Proteomes" id="UP000276834"/>
    </source>
</evidence>
<proteinExistence type="predicted"/>
<name>A0A3L8T126_CHLGU</name>
<sequence length="120" mass="13227">MDAICPRALPQPPLPPAHLRRHFPPPRSALPPPAAAGPHTPPPPVRRLRRGPREQSQSPRVPAEETLTPCSALLRISPRLTEGCAQPARSTADGQITRIVFIFRGMPLVVDFFLLLPRFL</sequence>
<feature type="region of interest" description="Disordered" evidence="1">
    <location>
        <begin position="1"/>
        <end position="67"/>
    </location>
</feature>
<dbReference type="EMBL" id="QUSF01000002">
    <property type="protein sequence ID" value="RLW12291.1"/>
    <property type="molecule type" value="Genomic_DNA"/>
</dbReference>
<keyword evidence="3" id="KW-1185">Reference proteome</keyword>
<dbReference type="OrthoDB" id="9219389at2759"/>